<reference evidence="2" key="1">
    <citation type="journal article" date="2022" name="bioRxiv">
        <title>Sequencing and chromosome-scale assembly of the giantPleurodeles waltlgenome.</title>
        <authorList>
            <person name="Brown T."/>
            <person name="Elewa A."/>
            <person name="Iarovenko S."/>
            <person name="Subramanian E."/>
            <person name="Araus A.J."/>
            <person name="Petzold A."/>
            <person name="Susuki M."/>
            <person name="Suzuki K.-i.T."/>
            <person name="Hayashi T."/>
            <person name="Toyoda A."/>
            <person name="Oliveira C."/>
            <person name="Osipova E."/>
            <person name="Leigh N.D."/>
            <person name="Simon A."/>
            <person name="Yun M.H."/>
        </authorList>
    </citation>
    <scope>NUCLEOTIDE SEQUENCE</scope>
    <source>
        <strain evidence="2">20211129_DDA</strain>
        <tissue evidence="2">Liver</tissue>
    </source>
</reference>
<protein>
    <submittedName>
        <fullName evidence="2">Uncharacterized protein</fullName>
    </submittedName>
</protein>
<dbReference type="Proteomes" id="UP001066276">
    <property type="component" value="Chromosome 6"/>
</dbReference>
<evidence type="ECO:0000256" key="1">
    <source>
        <dbReference type="SAM" id="MobiDB-lite"/>
    </source>
</evidence>
<keyword evidence="3" id="KW-1185">Reference proteome</keyword>
<gene>
    <name evidence="2" type="ORF">NDU88_009345</name>
</gene>
<sequence length="112" mass="12403">MSDAMRRMEEKQGYRPALSCIELLPTCLLPIAEPGGAEPEHCVRAGGLLAAWSGRPGLGRGRGLGTHLLKKSKHPSQPDDMKMQKKHQQEQCMTEEQEIKIHNRATHPSLLA</sequence>
<evidence type="ECO:0000313" key="3">
    <source>
        <dbReference type="Proteomes" id="UP001066276"/>
    </source>
</evidence>
<dbReference type="AlphaFoldDB" id="A0AAV7QSD6"/>
<dbReference type="EMBL" id="JANPWB010000010">
    <property type="protein sequence ID" value="KAJ1143033.1"/>
    <property type="molecule type" value="Genomic_DNA"/>
</dbReference>
<feature type="region of interest" description="Disordered" evidence="1">
    <location>
        <begin position="70"/>
        <end position="112"/>
    </location>
</feature>
<proteinExistence type="predicted"/>
<organism evidence="2 3">
    <name type="scientific">Pleurodeles waltl</name>
    <name type="common">Iberian ribbed newt</name>
    <dbReference type="NCBI Taxonomy" id="8319"/>
    <lineage>
        <taxon>Eukaryota</taxon>
        <taxon>Metazoa</taxon>
        <taxon>Chordata</taxon>
        <taxon>Craniata</taxon>
        <taxon>Vertebrata</taxon>
        <taxon>Euteleostomi</taxon>
        <taxon>Amphibia</taxon>
        <taxon>Batrachia</taxon>
        <taxon>Caudata</taxon>
        <taxon>Salamandroidea</taxon>
        <taxon>Salamandridae</taxon>
        <taxon>Pleurodelinae</taxon>
        <taxon>Pleurodeles</taxon>
    </lineage>
</organism>
<feature type="compositionally biased region" description="Basic and acidic residues" evidence="1">
    <location>
        <begin position="76"/>
        <end position="89"/>
    </location>
</feature>
<name>A0AAV7QSD6_PLEWA</name>
<accession>A0AAV7QSD6</accession>
<evidence type="ECO:0000313" key="2">
    <source>
        <dbReference type="EMBL" id="KAJ1143033.1"/>
    </source>
</evidence>
<comment type="caution">
    <text evidence="2">The sequence shown here is derived from an EMBL/GenBank/DDBJ whole genome shotgun (WGS) entry which is preliminary data.</text>
</comment>